<feature type="compositionally biased region" description="Acidic residues" evidence="1">
    <location>
        <begin position="765"/>
        <end position="779"/>
    </location>
</feature>
<dbReference type="Gene3D" id="1.10.510.10">
    <property type="entry name" value="Transferase(Phosphotransferase) domain 1"/>
    <property type="match status" value="1"/>
</dbReference>
<sequence length="878" mass="99011">MPLLLPDESFRELHALVQAFNAIPEDNHVQRLFLLQKIDSAVHHADMNAALFAWYNHERGEGTESGIEETLQEYGIQLTASFFLRRMQFALAVKQHAGEERLSPAEKETCCNVADEPRLLADHQQLLKASMQWQRLRPMYIQSSLKMAHLAEASEVVGRRMDNHTELFSQASNKIRQIREKALNPHSHFNYEVKPLGKEQNNNFNFIVRFGDESAPLVMRVTDEESLSLDQKLRSEAVSKHFNEEYAQFMHVFTHDGSATYMSVALGNFANQGDLQNVAQSISKAFQGNERQKRQQIAANTTHYFKQIAKFLTELEKGGVWHPDIKLTNFLSHDNRVVVSDRKTFIETPTPAAQDMSTTVMYAAPEFADCMNRTGTALVATKATTEIAMQPYMAWQVGLALKEFMLTAIRGHKLEKTLSNEEKAVFAEAMDTRGYDISQLLPNPGYQVQNLWLLAEELTHMKAERRLSLSAFQKLLTHVNQPPLQFAALLEAEKPADEVGYSKLVAAILRRLHNRSPLDNEALETINSYFAAIYENAYTSARLAPYAKKLALYCHQRDHGLEVLSARIERALWKGDWQRASLGQKLRYWLTLTFWRVDRVTTAEMLANDDKALVTSNESKMNRWLNLNMQFELLSKPYLQVRLGEVQYENLNAYFERMRTLQEAAPQEESEVTETQPVSESSMQDRFVSDTSHDINPATMVRVDTDDESVDAFNTMVLVGRSDSPVPSSSSASVSESFSTMVVKPATMIARVLTDSSDPLRDSDNDTSSDDEKSDDDEYATTIREPRKNTAGPSPWDSLKVPAGKPTGTCNSPAASSVAAAVAPVRRLMPVKHPSVNTAMMQSLKRLSFWRQSVDDAPPPSTPVEAHEPADSLQPQLD</sequence>
<evidence type="ECO:0000313" key="2">
    <source>
        <dbReference type="EMBL" id="KTD03832.1"/>
    </source>
</evidence>
<dbReference type="GO" id="GO:0004672">
    <property type="term" value="F:protein kinase activity"/>
    <property type="evidence" value="ECO:0007669"/>
    <property type="project" value="InterPro"/>
</dbReference>
<dbReference type="Proteomes" id="UP000054785">
    <property type="component" value="Unassembled WGS sequence"/>
</dbReference>
<keyword evidence="2" id="KW-0808">Transferase</keyword>
<keyword evidence="3" id="KW-1185">Reference proteome</keyword>
<accession>A0A0W0U7E4</accession>
<feature type="region of interest" description="Disordered" evidence="1">
    <location>
        <begin position="753"/>
        <end position="813"/>
    </location>
</feature>
<dbReference type="EMBL" id="LNYC01000009">
    <property type="protein sequence ID" value="KTD03832.1"/>
    <property type="molecule type" value="Genomic_DNA"/>
</dbReference>
<feature type="region of interest" description="Disordered" evidence="1">
    <location>
        <begin position="851"/>
        <end position="878"/>
    </location>
</feature>
<proteinExistence type="predicted"/>
<dbReference type="InterPro" id="IPR000719">
    <property type="entry name" value="Prot_kinase_dom"/>
</dbReference>
<dbReference type="InterPro" id="IPR011009">
    <property type="entry name" value="Kinase-like_dom_sf"/>
</dbReference>
<evidence type="ECO:0000313" key="3">
    <source>
        <dbReference type="Proteomes" id="UP000054785"/>
    </source>
</evidence>
<reference evidence="2 3" key="1">
    <citation type="submission" date="2015-11" db="EMBL/GenBank/DDBJ databases">
        <title>Genomic analysis of 38 Legionella species identifies large and diverse effector repertoires.</title>
        <authorList>
            <person name="Burstein D."/>
            <person name="Amaro F."/>
            <person name="Zusman T."/>
            <person name="Lifshitz Z."/>
            <person name="Cohen O."/>
            <person name="Gilbert J.A."/>
            <person name="Pupko T."/>
            <person name="Shuman H.A."/>
            <person name="Segal G."/>
        </authorList>
    </citation>
    <scope>NUCLEOTIDE SEQUENCE [LARGE SCALE GENOMIC DNA]</scope>
    <source>
        <strain evidence="2 3">ATCC 49504</strain>
    </source>
</reference>
<comment type="caution">
    <text evidence="2">The sequence shown here is derived from an EMBL/GenBank/DDBJ whole genome shotgun (WGS) entry which is preliminary data.</text>
</comment>
<dbReference type="GO" id="GO:0005524">
    <property type="term" value="F:ATP binding"/>
    <property type="evidence" value="ECO:0007669"/>
    <property type="project" value="InterPro"/>
</dbReference>
<feature type="compositionally biased region" description="Polar residues" evidence="1">
    <location>
        <begin position="673"/>
        <end position="684"/>
    </location>
</feature>
<dbReference type="RefSeq" id="WP_028386650.1">
    <property type="nucleotide sequence ID" value="NZ_CAAAHN010000004.1"/>
</dbReference>
<evidence type="ECO:0000256" key="1">
    <source>
        <dbReference type="SAM" id="MobiDB-lite"/>
    </source>
</evidence>
<dbReference type="OrthoDB" id="5634485at2"/>
<gene>
    <name evidence="2" type="ORF">Lgee_0489</name>
</gene>
<keyword evidence="2" id="KW-0418">Kinase</keyword>
<dbReference type="PROSITE" id="PS50011">
    <property type="entry name" value="PROTEIN_KINASE_DOM"/>
    <property type="match status" value="1"/>
</dbReference>
<feature type="region of interest" description="Disordered" evidence="1">
    <location>
        <begin position="664"/>
        <end position="687"/>
    </location>
</feature>
<name>A0A0W0U7E4_9GAMM</name>
<dbReference type="SUPFAM" id="SSF56112">
    <property type="entry name" value="Protein kinase-like (PK-like)"/>
    <property type="match status" value="1"/>
</dbReference>
<organism evidence="2 3">
    <name type="scientific">Legionella geestiana</name>
    <dbReference type="NCBI Taxonomy" id="45065"/>
    <lineage>
        <taxon>Bacteria</taxon>
        <taxon>Pseudomonadati</taxon>
        <taxon>Pseudomonadota</taxon>
        <taxon>Gammaproteobacteria</taxon>
        <taxon>Legionellales</taxon>
        <taxon>Legionellaceae</taxon>
        <taxon>Legionella</taxon>
    </lineage>
</organism>
<protein>
    <submittedName>
        <fullName evidence="2">Protein kinase domain containing protein</fullName>
    </submittedName>
</protein>
<dbReference type="AlphaFoldDB" id="A0A0W0U7E4"/>